<reference evidence="3" key="1">
    <citation type="submission" date="2014-04" db="EMBL/GenBank/DDBJ databases">
        <title>Evolutionary Origins and Diversification of the Mycorrhizal Mutualists.</title>
        <authorList>
            <consortium name="DOE Joint Genome Institute"/>
            <consortium name="Mycorrhizal Genomics Consortium"/>
            <person name="Kohler A."/>
            <person name="Kuo A."/>
            <person name="Nagy L.G."/>
            <person name="Floudas D."/>
            <person name="Copeland A."/>
            <person name="Barry K.W."/>
            <person name="Cichocki N."/>
            <person name="Veneault-Fourrey C."/>
            <person name="LaButti K."/>
            <person name="Lindquist E.A."/>
            <person name="Lipzen A."/>
            <person name="Lundell T."/>
            <person name="Morin E."/>
            <person name="Murat C."/>
            <person name="Riley R."/>
            <person name="Ohm R."/>
            <person name="Sun H."/>
            <person name="Tunlid A."/>
            <person name="Henrissat B."/>
            <person name="Grigoriev I.V."/>
            <person name="Hibbett D.S."/>
            <person name="Martin F."/>
        </authorList>
    </citation>
    <scope>NUCLEOTIDE SEQUENCE [LARGE SCALE GENOMIC DNA]</scope>
    <source>
        <strain evidence="3">FD-334 SS-4</strain>
    </source>
</reference>
<dbReference type="OrthoDB" id="3357408at2759"/>
<name>A0A0D2PGS7_HYPSF</name>
<protein>
    <recommendedName>
        <fullName evidence="4">G-protein coupled receptors family 1 profile domain-containing protein</fullName>
    </recommendedName>
</protein>
<dbReference type="OMA" id="CILAITN"/>
<feature type="transmembrane region" description="Helical" evidence="1">
    <location>
        <begin position="218"/>
        <end position="239"/>
    </location>
</feature>
<feature type="transmembrane region" description="Helical" evidence="1">
    <location>
        <begin position="126"/>
        <end position="147"/>
    </location>
</feature>
<proteinExistence type="predicted"/>
<sequence length="326" mass="36194">MTAYTYQDIIAALFVGALGTGMYLCTFAYALRWLLFSDQGWKRREKINWKILTPTFAMCTLTCTHVALAAVTTVEWVTNVINHVPPSNKVPWTQTVMCGCANSTVLIADAYLIYRCWILFSRSVKTIIFPSLLWIGGVVCTVIQLYWQAIKGTDNTSAWTPVNMTVGPGSVLTPFWASTIIINLYTTGTIVYHIWWVTKEQRQMHATPAHDLQFIIRVLLDSGMLYLFITVPHFVAWWIPNGSGAIPVLANFNLPVTGSAFNLINIRTSQQRTIGDSVPAGDVSELHFSSRPPIDLEKSVDDRQHIRIDGSESETSSTLGTAAAAA</sequence>
<keyword evidence="1" id="KW-0472">Membrane</keyword>
<evidence type="ECO:0008006" key="4">
    <source>
        <dbReference type="Google" id="ProtNLM"/>
    </source>
</evidence>
<gene>
    <name evidence="2" type="ORF">HYPSUDRAFT_44362</name>
</gene>
<evidence type="ECO:0000313" key="2">
    <source>
        <dbReference type="EMBL" id="KJA19300.1"/>
    </source>
</evidence>
<organism evidence="2 3">
    <name type="scientific">Hypholoma sublateritium (strain FD-334 SS-4)</name>
    <dbReference type="NCBI Taxonomy" id="945553"/>
    <lineage>
        <taxon>Eukaryota</taxon>
        <taxon>Fungi</taxon>
        <taxon>Dikarya</taxon>
        <taxon>Basidiomycota</taxon>
        <taxon>Agaricomycotina</taxon>
        <taxon>Agaricomycetes</taxon>
        <taxon>Agaricomycetidae</taxon>
        <taxon>Agaricales</taxon>
        <taxon>Agaricineae</taxon>
        <taxon>Strophariaceae</taxon>
        <taxon>Hypholoma</taxon>
    </lineage>
</organism>
<dbReference type="Proteomes" id="UP000054270">
    <property type="component" value="Unassembled WGS sequence"/>
</dbReference>
<dbReference type="STRING" id="945553.A0A0D2PGS7"/>
<feature type="transmembrane region" description="Helical" evidence="1">
    <location>
        <begin position="245"/>
        <end position="264"/>
    </location>
</feature>
<feature type="transmembrane region" description="Helical" evidence="1">
    <location>
        <begin position="6"/>
        <end position="31"/>
    </location>
</feature>
<accession>A0A0D2PGS7</accession>
<dbReference type="AlphaFoldDB" id="A0A0D2PGS7"/>
<evidence type="ECO:0000313" key="3">
    <source>
        <dbReference type="Proteomes" id="UP000054270"/>
    </source>
</evidence>
<keyword evidence="1" id="KW-1133">Transmembrane helix</keyword>
<feature type="transmembrane region" description="Helical" evidence="1">
    <location>
        <begin position="92"/>
        <end position="114"/>
    </location>
</feature>
<dbReference type="EMBL" id="KN817579">
    <property type="protein sequence ID" value="KJA19300.1"/>
    <property type="molecule type" value="Genomic_DNA"/>
</dbReference>
<feature type="transmembrane region" description="Helical" evidence="1">
    <location>
        <begin position="51"/>
        <end position="72"/>
    </location>
</feature>
<keyword evidence="3" id="KW-1185">Reference proteome</keyword>
<evidence type="ECO:0000256" key="1">
    <source>
        <dbReference type="SAM" id="Phobius"/>
    </source>
</evidence>
<feature type="transmembrane region" description="Helical" evidence="1">
    <location>
        <begin position="175"/>
        <end position="197"/>
    </location>
</feature>
<keyword evidence="1" id="KW-0812">Transmembrane</keyword>